<name>A0A5B7H1E1_PORTR</name>
<proteinExistence type="predicted"/>
<keyword evidence="1" id="KW-0732">Signal</keyword>
<reference evidence="2 3" key="1">
    <citation type="submission" date="2019-05" db="EMBL/GenBank/DDBJ databases">
        <title>Another draft genome of Portunus trituberculatus and its Hox gene families provides insights of decapod evolution.</title>
        <authorList>
            <person name="Jeong J.-H."/>
            <person name="Song I."/>
            <person name="Kim S."/>
            <person name="Choi T."/>
            <person name="Kim D."/>
            <person name="Ryu S."/>
            <person name="Kim W."/>
        </authorList>
    </citation>
    <scope>NUCLEOTIDE SEQUENCE [LARGE SCALE GENOMIC DNA]</scope>
    <source>
        <tissue evidence="2">Muscle</tissue>
    </source>
</reference>
<dbReference type="Proteomes" id="UP000324222">
    <property type="component" value="Unassembled WGS sequence"/>
</dbReference>
<feature type="signal peptide" evidence="1">
    <location>
        <begin position="1"/>
        <end position="20"/>
    </location>
</feature>
<protein>
    <recommendedName>
        <fullName evidence="4">Secreted protein</fullName>
    </recommendedName>
</protein>
<evidence type="ECO:0008006" key="4">
    <source>
        <dbReference type="Google" id="ProtNLM"/>
    </source>
</evidence>
<keyword evidence="3" id="KW-1185">Reference proteome</keyword>
<organism evidence="2 3">
    <name type="scientific">Portunus trituberculatus</name>
    <name type="common">Swimming crab</name>
    <name type="synonym">Neptunus trituberculatus</name>
    <dbReference type="NCBI Taxonomy" id="210409"/>
    <lineage>
        <taxon>Eukaryota</taxon>
        <taxon>Metazoa</taxon>
        <taxon>Ecdysozoa</taxon>
        <taxon>Arthropoda</taxon>
        <taxon>Crustacea</taxon>
        <taxon>Multicrustacea</taxon>
        <taxon>Malacostraca</taxon>
        <taxon>Eumalacostraca</taxon>
        <taxon>Eucarida</taxon>
        <taxon>Decapoda</taxon>
        <taxon>Pleocyemata</taxon>
        <taxon>Brachyura</taxon>
        <taxon>Eubrachyura</taxon>
        <taxon>Portunoidea</taxon>
        <taxon>Portunidae</taxon>
        <taxon>Portuninae</taxon>
        <taxon>Portunus</taxon>
    </lineage>
</organism>
<evidence type="ECO:0000256" key="1">
    <source>
        <dbReference type="SAM" id="SignalP"/>
    </source>
</evidence>
<evidence type="ECO:0000313" key="2">
    <source>
        <dbReference type="EMBL" id="MPC63719.1"/>
    </source>
</evidence>
<dbReference type="EMBL" id="VSRR010021187">
    <property type="protein sequence ID" value="MPC63719.1"/>
    <property type="molecule type" value="Genomic_DNA"/>
</dbReference>
<accession>A0A5B7H1E1</accession>
<comment type="caution">
    <text evidence="2">The sequence shown here is derived from an EMBL/GenBank/DDBJ whole genome shotgun (WGS) entry which is preliminary data.</text>
</comment>
<gene>
    <name evidence="2" type="ORF">E2C01_057821</name>
</gene>
<feature type="chain" id="PRO_5022730004" description="Secreted protein" evidence="1">
    <location>
        <begin position="21"/>
        <end position="147"/>
    </location>
</feature>
<evidence type="ECO:0000313" key="3">
    <source>
        <dbReference type="Proteomes" id="UP000324222"/>
    </source>
</evidence>
<dbReference type="AlphaFoldDB" id="A0A5B7H1E1"/>
<sequence>MLRLIVFIAVMLTRYVPSIAQGIAWSRTFYSLLIFSSSVSVAPARRELLYRQKDCTGATSDASLAARSSAESAGAKTTTSATFRSVGAGGVVHLANRFALFSDDSVESSLRNDGNNTDLNKVTHIVDVHLPPVSPKPLKGLTKRYLA</sequence>